<accession>A0A5K3EYT5</accession>
<protein>
    <submittedName>
        <fullName evidence="1">Acid phosphatase</fullName>
    </submittedName>
</protein>
<sequence>MRAKLAAALGCLVTLATLCLLAFRILLWRRSLDTLAWSGLEWERVAARNDTARPSLAFCNANPLRATALYSAGVYDRVSQAMQDSGFSFEDLDLSTDQLLEFSHTMDTMLKRF</sequence>
<name>A0A5K3EYT5_MESCO</name>
<evidence type="ECO:0000313" key="1">
    <source>
        <dbReference type="WBParaSite" id="MCU_003568-RA"/>
    </source>
</evidence>
<reference evidence="1" key="1">
    <citation type="submission" date="2019-11" db="UniProtKB">
        <authorList>
            <consortium name="WormBaseParasite"/>
        </authorList>
    </citation>
    <scope>IDENTIFICATION</scope>
</reference>
<organism evidence="1">
    <name type="scientific">Mesocestoides corti</name>
    <name type="common">Flatworm</name>
    <dbReference type="NCBI Taxonomy" id="53468"/>
    <lineage>
        <taxon>Eukaryota</taxon>
        <taxon>Metazoa</taxon>
        <taxon>Spiralia</taxon>
        <taxon>Lophotrochozoa</taxon>
        <taxon>Platyhelminthes</taxon>
        <taxon>Cestoda</taxon>
        <taxon>Eucestoda</taxon>
        <taxon>Cyclophyllidea</taxon>
        <taxon>Mesocestoididae</taxon>
        <taxon>Mesocestoides</taxon>
    </lineage>
</organism>
<proteinExistence type="predicted"/>
<dbReference type="AlphaFoldDB" id="A0A5K3EYT5"/>
<dbReference type="WBParaSite" id="MCU_003568-RA">
    <property type="protein sequence ID" value="MCU_003568-RA"/>
    <property type="gene ID" value="MCU_003568"/>
</dbReference>